<comment type="similarity">
    <text evidence="2">Belongs to the nucleotide-sugar transporter family. SLC35A subfamily.</text>
</comment>
<dbReference type="Pfam" id="PF04142">
    <property type="entry name" value="Nuc_sug_transp"/>
    <property type="match status" value="1"/>
</dbReference>
<organism evidence="10 11">
    <name type="scientific">Pinctada imbricata</name>
    <name type="common">Atlantic pearl-oyster</name>
    <name type="synonym">Pinctada martensii</name>
    <dbReference type="NCBI Taxonomy" id="66713"/>
    <lineage>
        <taxon>Eukaryota</taxon>
        <taxon>Metazoa</taxon>
        <taxon>Spiralia</taxon>
        <taxon>Lophotrochozoa</taxon>
        <taxon>Mollusca</taxon>
        <taxon>Bivalvia</taxon>
        <taxon>Autobranchia</taxon>
        <taxon>Pteriomorphia</taxon>
        <taxon>Pterioida</taxon>
        <taxon>Pterioidea</taxon>
        <taxon>Pteriidae</taxon>
        <taxon>Pinctada</taxon>
    </lineage>
</organism>
<dbReference type="PIRSF" id="PIRSF005799">
    <property type="entry name" value="UDP-gal_transpt"/>
    <property type="match status" value="1"/>
</dbReference>
<dbReference type="EMBL" id="VSWD01000005">
    <property type="protein sequence ID" value="KAK3101310.1"/>
    <property type="molecule type" value="Genomic_DNA"/>
</dbReference>
<dbReference type="Proteomes" id="UP001186944">
    <property type="component" value="Unassembled WGS sequence"/>
</dbReference>
<feature type="transmembrane region" description="Helical" evidence="9">
    <location>
        <begin position="41"/>
        <end position="61"/>
    </location>
</feature>
<evidence type="ECO:0008006" key="12">
    <source>
        <dbReference type="Google" id="ProtNLM"/>
    </source>
</evidence>
<gene>
    <name evidence="10" type="ORF">FSP39_002590</name>
</gene>
<evidence type="ECO:0000256" key="5">
    <source>
        <dbReference type="ARBA" id="ARBA00022692"/>
    </source>
</evidence>
<protein>
    <recommendedName>
        <fullName evidence="12">UDP-galactose translocator</fullName>
    </recommendedName>
</protein>
<dbReference type="Gene3D" id="1.10.3730.20">
    <property type="match status" value="1"/>
</dbReference>
<keyword evidence="3" id="KW-0813">Transport</keyword>
<keyword evidence="4" id="KW-0762">Sugar transport</keyword>
<feature type="transmembrane region" description="Helical" evidence="9">
    <location>
        <begin position="272"/>
        <end position="297"/>
    </location>
</feature>
<evidence type="ECO:0000256" key="7">
    <source>
        <dbReference type="ARBA" id="ARBA00023034"/>
    </source>
</evidence>
<evidence type="ECO:0000256" key="3">
    <source>
        <dbReference type="ARBA" id="ARBA00022448"/>
    </source>
</evidence>
<dbReference type="SUPFAM" id="SSF103481">
    <property type="entry name" value="Multidrug resistance efflux transporter EmrE"/>
    <property type="match status" value="1"/>
</dbReference>
<feature type="transmembrane region" description="Helical" evidence="9">
    <location>
        <begin position="330"/>
        <end position="347"/>
    </location>
</feature>
<accession>A0AA89BYF9</accession>
<evidence type="ECO:0000256" key="8">
    <source>
        <dbReference type="ARBA" id="ARBA00023136"/>
    </source>
</evidence>
<dbReference type="InterPro" id="IPR037185">
    <property type="entry name" value="EmrE-like"/>
</dbReference>
<feature type="transmembrane region" description="Helical" evidence="9">
    <location>
        <begin position="174"/>
        <end position="189"/>
    </location>
</feature>
<evidence type="ECO:0000256" key="2">
    <source>
        <dbReference type="ARBA" id="ARBA00009976"/>
    </source>
</evidence>
<feature type="transmembrane region" description="Helical" evidence="9">
    <location>
        <begin position="240"/>
        <end position="260"/>
    </location>
</feature>
<sequence length="369" mass="40915">MQDKPLESDHSGLVDVRNGTRIFDSATEPALPFTSLRMLKLVSLVLLTLQNAVLILVMHHVRTREGPMFMATSAVIVSELFKLLTALAVIFYCEADRNIKKFIWHLQENIVNQPMDCLKVSVPSLIYIMQNNLLYVALTNLDAATFQVTYQLKILTTALFSVIMLNKHLSKEQWASLVVLFTGVALVQLQPDNKPHKATSSEVEHNPLVGLAAVLISCLMSGFAGVYFEKILKGTKQSIWLRNVQLSVLGVVIGAITMLVKDGEKLWAKGFFYGYDYLVFIVILLNSFGGLLVAVVVKYADNILKGFATSAAIIVSCVASIYIFDFQLSLQFTTGALLVIVSVYIYSKFVPALLNKAEVITDKKSVQKI</sequence>
<proteinExistence type="inferred from homology"/>
<dbReference type="PANTHER" id="PTHR10231">
    <property type="entry name" value="NUCLEOTIDE-SUGAR TRANSMEMBRANE TRANSPORTER"/>
    <property type="match status" value="1"/>
</dbReference>
<keyword evidence="8 9" id="KW-0472">Membrane</keyword>
<dbReference type="InterPro" id="IPR007271">
    <property type="entry name" value="Nuc_sug_transpt"/>
</dbReference>
<dbReference type="GO" id="GO:0015165">
    <property type="term" value="F:pyrimidine nucleotide-sugar transmembrane transporter activity"/>
    <property type="evidence" value="ECO:0007669"/>
    <property type="project" value="InterPro"/>
</dbReference>
<dbReference type="GO" id="GO:0000139">
    <property type="term" value="C:Golgi membrane"/>
    <property type="evidence" value="ECO:0007669"/>
    <property type="project" value="UniProtKB-SubCell"/>
</dbReference>
<keyword evidence="7" id="KW-0333">Golgi apparatus</keyword>
<keyword evidence="5 9" id="KW-0812">Transmembrane</keyword>
<evidence type="ECO:0000313" key="11">
    <source>
        <dbReference type="Proteomes" id="UP001186944"/>
    </source>
</evidence>
<keyword evidence="6 9" id="KW-1133">Transmembrane helix</keyword>
<evidence type="ECO:0000256" key="9">
    <source>
        <dbReference type="SAM" id="Phobius"/>
    </source>
</evidence>
<evidence type="ECO:0000313" key="10">
    <source>
        <dbReference type="EMBL" id="KAK3101310.1"/>
    </source>
</evidence>
<reference evidence="10" key="1">
    <citation type="submission" date="2019-08" db="EMBL/GenBank/DDBJ databases">
        <title>The improved chromosome-level genome for the pearl oyster Pinctada fucata martensii using PacBio sequencing and Hi-C.</title>
        <authorList>
            <person name="Zheng Z."/>
        </authorList>
    </citation>
    <scope>NUCLEOTIDE SEQUENCE</scope>
    <source>
        <strain evidence="10">ZZ-2019</strain>
        <tissue evidence="10">Adductor muscle</tissue>
    </source>
</reference>
<evidence type="ECO:0000256" key="6">
    <source>
        <dbReference type="ARBA" id="ARBA00022989"/>
    </source>
</evidence>
<evidence type="ECO:0000256" key="4">
    <source>
        <dbReference type="ARBA" id="ARBA00022597"/>
    </source>
</evidence>
<feature type="transmembrane region" description="Helical" evidence="9">
    <location>
        <begin position="67"/>
        <end position="93"/>
    </location>
</feature>
<feature type="transmembrane region" description="Helical" evidence="9">
    <location>
        <begin position="209"/>
        <end position="228"/>
    </location>
</feature>
<name>A0AA89BYF9_PINIB</name>
<keyword evidence="11" id="KW-1185">Reference proteome</keyword>
<feature type="transmembrane region" description="Helical" evidence="9">
    <location>
        <begin position="304"/>
        <end position="324"/>
    </location>
</feature>
<dbReference type="AlphaFoldDB" id="A0AA89BYF9"/>
<evidence type="ECO:0000256" key="1">
    <source>
        <dbReference type="ARBA" id="ARBA00004653"/>
    </source>
</evidence>
<dbReference type="NCBIfam" id="TIGR00803">
    <property type="entry name" value="nst"/>
    <property type="match status" value="1"/>
</dbReference>
<comment type="caution">
    <text evidence="10">The sequence shown here is derived from an EMBL/GenBank/DDBJ whole genome shotgun (WGS) entry which is preliminary data.</text>
</comment>
<dbReference type="FunFam" id="1.10.3730.20:FF:000037">
    <property type="entry name" value="Nucleotide Sugar TransPorter family"/>
    <property type="match status" value="1"/>
</dbReference>
<comment type="subcellular location">
    <subcellularLocation>
        <location evidence="1">Golgi apparatus membrane</location>
        <topology evidence="1">Multi-pass membrane protein</topology>
    </subcellularLocation>
</comment>